<dbReference type="CDD" id="cd16387">
    <property type="entry name" value="ParB_N_Srx"/>
    <property type="match status" value="1"/>
</dbReference>
<protein>
    <recommendedName>
        <fullName evidence="1">GmrSD restriction endonucleases N-terminal domain-containing protein</fullName>
    </recommendedName>
</protein>
<evidence type="ECO:0000313" key="2">
    <source>
        <dbReference type="EMBL" id="MDV0445755.1"/>
    </source>
</evidence>
<evidence type="ECO:0000313" key="3">
    <source>
        <dbReference type="Proteomes" id="UP001272052"/>
    </source>
</evidence>
<sequence>MTIQTKTVSEFKGCRFLVPAYQRGYRWTKHEVTALLNDVWEFSTEGDKKYCLQPLIVKKRDDDMFEVVDGQQRLTTIYIFMKIAAQKIQSVTLPFEIEYKTRENSATFLKSLSNNMDLKSEKKKNVDYFHIVSAYEAINEWFERQENKSVEIRELNKKMYENVSFIWHELPEDEDPIAMFRKVNLGKIPLTNAELIKALLLNRDNFTEKNVNTQIEISRSWDRIEQGLYNDSFWYFLNENDPNGTRIDMLFEVLAERQNDKSNNPILKQNYFAFLVFSSILNETNDKAQFVEKLWEEVEKLYFEFQDWYDDLDKYHIIGYLVASGIRVSEILNLTKGKRKSDGKKELLNKTKHTLEKYEPLSEISYEDKNVVKKILLLFNIATLVNKSEKQNRFPFEVYKKRFWDIEHIHAIADKSGDADDALWNLTLLDSKTNREPEYAAESFDVKRRIILERESEGLFVPTCTKNVFLKAYSSKPENMDIWKDEDKQNYIEEIEKTLDIFFRGDDFE</sequence>
<name>A0ABU3VQR8_9EURY</name>
<evidence type="ECO:0000259" key="1">
    <source>
        <dbReference type="Pfam" id="PF03235"/>
    </source>
</evidence>
<dbReference type="Pfam" id="PF03235">
    <property type="entry name" value="GmrSD_N"/>
    <property type="match status" value="1"/>
</dbReference>
<dbReference type="Proteomes" id="UP001272052">
    <property type="component" value="Unassembled WGS sequence"/>
</dbReference>
<reference evidence="2 3" key="1">
    <citation type="submission" date="2023-06" db="EMBL/GenBank/DDBJ databases">
        <title>Genome sequence of Methanimicrococcus sp. At1.</title>
        <authorList>
            <person name="Protasov E."/>
            <person name="Platt K."/>
            <person name="Poehlein A."/>
            <person name="Daniel R."/>
            <person name="Brune A."/>
        </authorList>
    </citation>
    <scope>NUCLEOTIDE SEQUENCE [LARGE SCALE GENOMIC DNA]</scope>
    <source>
        <strain evidence="2 3">At1</strain>
    </source>
</reference>
<proteinExistence type="predicted"/>
<comment type="caution">
    <text evidence="2">The sequence shown here is derived from an EMBL/GenBank/DDBJ whole genome shotgun (WGS) entry which is preliminary data.</text>
</comment>
<gene>
    <name evidence="2" type="ORF">MmiAt1_13500</name>
</gene>
<accession>A0ABU3VQR8</accession>
<dbReference type="InterPro" id="IPR004919">
    <property type="entry name" value="GmrSD_N"/>
</dbReference>
<dbReference type="RefSeq" id="WP_318786181.1">
    <property type="nucleotide sequence ID" value="NZ_JAWDKC010000022.1"/>
</dbReference>
<feature type="domain" description="GmrSD restriction endonucleases N-terminal" evidence="1">
    <location>
        <begin position="13"/>
        <end position="201"/>
    </location>
</feature>
<dbReference type="PANTHER" id="PTHR35149">
    <property type="entry name" value="SLL5132 PROTEIN"/>
    <property type="match status" value="1"/>
</dbReference>
<organism evidence="2 3">
    <name type="scientific">Methanimicrococcus hacksteinii</name>
    <dbReference type="NCBI Taxonomy" id="3028293"/>
    <lineage>
        <taxon>Archaea</taxon>
        <taxon>Methanobacteriati</taxon>
        <taxon>Methanobacteriota</taxon>
        <taxon>Stenosarchaea group</taxon>
        <taxon>Methanomicrobia</taxon>
        <taxon>Methanosarcinales</taxon>
        <taxon>Methanosarcinaceae</taxon>
        <taxon>Methanimicrococcus</taxon>
    </lineage>
</organism>
<dbReference type="PANTHER" id="PTHR35149:SF2">
    <property type="entry name" value="DUF262 DOMAIN-CONTAINING PROTEIN"/>
    <property type="match status" value="1"/>
</dbReference>
<dbReference type="EMBL" id="JAWDKC010000022">
    <property type="protein sequence ID" value="MDV0445755.1"/>
    <property type="molecule type" value="Genomic_DNA"/>
</dbReference>
<keyword evidence="3" id="KW-1185">Reference proteome</keyword>